<dbReference type="AlphaFoldDB" id="A0A3M7SML7"/>
<evidence type="ECO:0000313" key="3">
    <source>
        <dbReference type="Proteomes" id="UP000276133"/>
    </source>
</evidence>
<protein>
    <submittedName>
        <fullName evidence="2">Methyltransferase 25</fullName>
    </submittedName>
</protein>
<evidence type="ECO:0000259" key="1">
    <source>
        <dbReference type="Pfam" id="PF13679"/>
    </source>
</evidence>
<sequence>MSLLKNLQIILNELIDFIEEYRGLLDTNHVQFLVDNHWYTDTILNKNLRNDLENFLQNTDKSTPANLIKYFYHSERNNLYPSLNCLFDRVENFFKRWNKDVCTEQGDLLKTNQSELLDFNQMVNEKFAKVQKQNRFMNLKKQYEVDHMSKFVGTLCRKHEIFTIVDIGSGRAYLSSQLSSSLFDDKFDVIAIDSSQSNVESSLKRVDAMKRKTLVFTEKSENVESSRKLLCNVACCYNLLNEKYSKDMLGSHDFKKTNIKLDDSSKFPMSFYLNSKEYCLSYNLRMLACHSLYRCFDSIENFKELDNATLWYRTVLQLILYENYYADFPNENKSSEINLQVGRKMLDFNLMPLFKDYVRKVFNKFNLDNNKLTDKQIDGYMNDYQKMKTPIIEYID</sequence>
<dbReference type="Pfam" id="PF13679">
    <property type="entry name" value="Methyltransf_32"/>
    <property type="match status" value="1"/>
</dbReference>
<dbReference type="GO" id="GO:0032259">
    <property type="term" value="P:methylation"/>
    <property type="evidence" value="ECO:0007669"/>
    <property type="project" value="UniProtKB-KW"/>
</dbReference>
<evidence type="ECO:0000313" key="2">
    <source>
        <dbReference type="EMBL" id="RNA37081.1"/>
    </source>
</evidence>
<dbReference type="InterPro" id="IPR025714">
    <property type="entry name" value="Methyltranfer_dom"/>
</dbReference>
<dbReference type="SUPFAM" id="SSF53335">
    <property type="entry name" value="S-adenosyl-L-methionine-dependent methyltransferases"/>
    <property type="match status" value="1"/>
</dbReference>
<organism evidence="2 3">
    <name type="scientific">Brachionus plicatilis</name>
    <name type="common">Marine rotifer</name>
    <name type="synonym">Brachionus muelleri</name>
    <dbReference type="NCBI Taxonomy" id="10195"/>
    <lineage>
        <taxon>Eukaryota</taxon>
        <taxon>Metazoa</taxon>
        <taxon>Spiralia</taxon>
        <taxon>Gnathifera</taxon>
        <taxon>Rotifera</taxon>
        <taxon>Eurotatoria</taxon>
        <taxon>Monogononta</taxon>
        <taxon>Pseudotrocha</taxon>
        <taxon>Ploima</taxon>
        <taxon>Brachionidae</taxon>
        <taxon>Brachionus</taxon>
    </lineage>
</organism>
<dbReference type="PANTHER" id="PTHR12496">
    <property type="entry name" value="CGI-41 METHYLTRANSFERASE"/>
    <property type="match status" value="1"/>
</dbReference>
<dbReference type="InterPro" id="IPR029063">
    <property type="entry name" value="SAM-dependent_MTases_sf"/>
</dbReference>
<accession>A0A3M7SML7</accession>
<dbReference type="InterPro" id="IPR052220">
    <property type="entry name" value="METTL25"/>
</dbReference>
<keyword evidence="3" id="KW-1185">Reference proteome</keyword>
<dbReference type="EMBL" id="REGN01001096">
    <property type="protein sequence ID" value="RNA37081.1"/>
    <property type="molecule type" value="Genomic_DNA"/>
</dbReference>
<dbReference type="STRING" id="10195.A0A3M7SML7"/>
<proteinExistence type="predicted"/>
<comment type="caution">
    <text evidence="2">The sequence shown here is derived from an EMBL/GenBank/DDBJ whole genome shotgun (WGS) entry which is preliminary data.</text>
</comment>
<dbReference type="Proteomes" id="UP000276133">
    <property type="component" value="Unassembled WGS sequence"/>
</dbReference>
<keyword evidence="2" id="KW-0489">Methyltransferase</keyword>
<reference evidence="2 3" key="1">
    <citation type="journal article" date="2018" name="Sci. Rep.">
        <title>Genomic signatures of local adaptation to the degree of environmental predictability in rotifers.</title>
        <authorList>
            <person name="Franch-Gras L."/>
            <person name="Hahn C."/>
            <person name="Garcia-Roger E.M."/>
            <person name="Carmona M.J."/>
            <person name="Serra M."/>
            <person name="Gomez A."/>
        </authorList>
    </citation>
    <scope>NUCLEOTIDE SEQUENCE [LARGE SCALE GENOMIC DNA]</scope>
    <source>
        <strain evidence="2">HYR1</strain>
    </source>
</reference>
<feature type="domain" description="Methyltransferase" evidence="1">
    <location>
        <begin position="140"/>
        <end position="221"/>
    </location>
</feature>
<dbReference type="PANTHER" id="PTHR12496:SF0">
    <property type="entry name" value="METHYLTRANSFERASE DOMAIN-CONTAINING PROTEIN"/>
    <property type="match status" value="1"/>
</dbReference>
<name>A0A3M7SML7_BRAPC</name>
<keyword evidence="2" id="KW-0808">Transferase</keyword>
<dbReference type="OrthoDB" id="10258156at2759"/>
<gene>
    <name evidence="2" type="ORF">BpHYR1_046204</name>
</gene>
<dbReference type="GO" id="GO:0008168">
    <property type="term" value="F:methyltransferase activity"/>
    <property type="evidence" value="ECO:0007669"/>
    <property type="project" value="UniProtKB-KW"/>
</dbReference>